<sequence length="88" mass="9141">MPTDQAPPSREKECFELLVQELSSIADRDETASETERAASTTTTTTPTTTTSSSSRGASPAGGPGWTKTLIAKTIRAAMSSIHSGPEG</sequence>
<keyword evidence="3" id="KW-1185">Reference proteome</keyword>
<reference evidence="2 3" key="1">
    <citation type="journal article" date="2015" name="BMC Genomics">
        <title>Gene expression during zombie ant biting behavior reflects the complexity underlying fungal parasitic behavioral manipulation.</title>
        <authorList>
            <person name="de Bekker C."/>
            <person name="Ohm R.A."/>
            <person name="Loreto R.G."/>
            <person name="Sebastian A."/>
            <person name="Albert I."/>
            <person name="Merrow M."/>
            <person name="Brachmann A."/>
            <person name="Hughes D.P."/>
        </authorList>
    </citation>
    <scope>NUCLEOTIDE SEQUENCE [LARGE SCALE GENOMIC DNA]</scope>
    <source>
        <strain evidence="2 3">SC16a</strain>
    </source>
</reference>
<evidence type="ECO:0000313" key="3">
    <source>
        <dbReference type="Proteomes" id="UP000037136"/>
    </source>
</evidence>
<dbReference type="EMBL" id="LAZP02000016">
    <property type="protein sequence ID" value="PFH62837.1"/>
    <property type="molecule type" value="Genomic_DNA"/>
</dbReference>
<accession>A0A2A9PPQ4</accession>
<evidence type="ECO:0000256" key="1">
    <source>
        <dbReference type="SAM" id="MobiDB-lite"/>
    </source>
</evidence>
<protein>
    <submittedName>
        <fullName evidence="2">Uncharacterized protein</fullName>
    </submittedName>
</protein>
<organism evidence="2 3">
    <name type="scientific">Ophiocordyceps unilateralis</name>
    <name type="common">Zombie-ant fungus</name>
    <name type="synonym">Torrubia unilateralis</name>
    <dbReference type="NCBI Taxonomy" id="268505"/>
    <lineage>
        <taxon>Eukaryota</taxon>
        <taxon>Fungi</taxon>
        <taxon>Dikarya</taxon>
        <taxon>Ascomycota</taxon>
        <taxon>Pezizomycotina</taxon>
        <taxon>Sordariomycetes</taxon>
        <taxon>Hypocreomycetidae</taxon>
        <taxon>Hypocreales</taxon>
        <taxon>Ophiocordycipitaceae</taxon>
        <taxon>Ophiocordyceps</taxon>
    </lineage>
</organism>
<gene>
    <name evidence="2" type="ORF">XA68_11618</name>
</gene>
<name>A0A2A9PPQ4_OPHUN</name>
<feature type="compositionally biased region" description="Basic and acidic residues" evidence="1">
    <location>
        <begin position="26"/>
        <end position="37"/>
    </location>
</feature>
<feature type="region of interest" description="Disordered" evidence="1">
    <location>
        <begin position="25"/>
        <end position="68"/>
    </location>
</feature>
<feature type="compositionally biased region" description="Low complexity" evidence="1">
    <location>
        <begin position="38"/>
        <end position="59"/>
    </location>
</feature>
<proteinExistence type="predicted"/>
<evidence type="ECO:0000313" key="2">
    <source>
        <dbReference type="EMBL" id="PFH62837.1"/>
    </source>
</evidence>
<dbReference type="Proteomes" id="UP000037136">
    <property type="component" value="Unassembled WGS sequence"/>
</dbReference>
<comment type="caution">
    <text evidence="2">The sequence shown here is derived from an EMBL/GenBank/DDBJ whole genome shotgun (WGS) entry which is preliminary data.</text>
</comment>
<reference evidence="2 3" key="2">
    <citation type="journal article" date="2017" name="Sci. Rep.">
        <title>Ant-infecting Ophiocordyceps genomes reveal a high diversity of potential behavioral manipulation genes and a possible major role for enterotoxins.</title>
        <authorList>
            <person name="de Bekker C."/>
            <person name="Ohm R.A."/>
            <person name="Evans H.C."/>
            <person name="Brachmann A."/>
            <person name="Hughes D.P."/>
        </authorList>
    </citation>
    <scope>NUCLEOTIDE SEQUENCE [LARGE SCALE GENOMIC DNA]</scope>
    <source>
        <strain evidence="2 3">SC16a</strain>
    </source>
</reference>
<dbReference type="AlphaFoldDB" id="A0A2A9PPQ4"/>